<reference evidence="1 2" key="1">
    <citation type="journal article" date="2024" name="Can. J. Microbiol.">
        <title>Biological and genomic characteristics of three novel bacteriophages and a phage-plasmid of Klebsiella pneumoniae.</title>
        <authorList>
            <person name="Uskudar-Guclu A."/>
            <person name="Unlu S."/>
            <person name="Salih-Dogan H."/>
            <person name="Yalcin S."/>
            <person name="Basustaoglu A."/>
        </authorList>
    </citation>
    <scope>NUCLEOTIDE SEQUENCE [LARGE SCALE GENOMIC DNA]</scope>
</reference>
<proteinExistence type="predicted"/>
<dbReference type="Proteomes" id="UP001654237">
    <property type="component" value="Segment"/>
</dbReference>
<keyword evidence="1" id="KW-0418">Kinase</keyword>
<accession>A0AAT9V669</accession>
<dbReference type="GO" id="GO:0016301">
    <property type="term" value="F:kinase activity"/>
    <property type="evidence" value="ECO:0007669"/>
    <property type="project" value="UniProtKB-KW"/>
</dbReference>
<dbReference type="EMBL" id="OQ790080">
    <property type="protein sequence ID" value="WJE88611.1"/>
    <property type="molecule type" value="Genomic_DNA"/>
</dbReference>
<organism evidence="1 2">
    <name type="scientific">Klebsiella phage Kpn17</name>
    <dbReference type="NCBI Taxonomy" id="3044025"/>
    <lineage>
        <taxon>Viruses</taxon>
        <taxon>Duplodnaviria</taxon>
        <taxon>Heunggongvirae</taxon>
        <taxon>Uroviricota</taxon>
        <taxon>Caudoviricetes</taxon>
        <taxon>Autographivirales</taxon>
        <taxon>Autotranscriptaviridae</taxon>
        <taxon>Studiervirinae</taxon>
        <taxon>Przondovirus</taxon>
        <taxon>Przondovirus Kpn17</taxon>
    </lineage>
</organism>
<evidence type="ECO:0000313" key="1">
    <source>
        <dbReference type="EMBL" id="WJE88611.1"/>
    </source>
</evidence>
<sequence>MTEREIQVVSLLVEQNVDRPDSTKCVDGVVCASVRCSECPLNVKAQLLGRCA</sequence>
<protein>
    <submittedName>
        <fullName evidence="1">Nucleotide kinase</fullName>
    </submittedName>
</protein>
<keyword evidence="1" id="KW-0808">Transferase</keyword>
<evidence type="ECO:0000313" key="2">
    <source>
        <dbReference type="Proteomes" id="UP001654237"/>
    </source>
</evidence>
<keyword evidence="2" id="KW-1185">Reference proteome</keyword>
<name>A0AAT9V669_9CAUD</name>